<feature type="chain" id="PRO_5045926178" evidence="2">
    <location>
        <begin position="20"/>
        <end position="283"/>
    </location>
</feature>
<dbReference type="InterPro" id="IPR001638">
    <property type="entry name" value="Solute-binding_3/MltF_N"/>
</dbReference>
<keyword evidence="1 2" id="KW-0732">Signal</keyword>
<comment type="caution">
    <text evidence="4">The sequence shown here is derived from an EMBL/GenBank/DDBJ whole genome shotgun (WGS) entry which is preliminary data.</text>
</comment>
<dbReference type="SMART" id="SM00062">
    <property type="entry name" value="PBPb"/>
    <property type="match status" value="1"/>
</dbReference>
<evidence type="ECO:0000259" key="3">
    <source>
        <dbReference type="SMART" id="SM00062"/>
    </source>
</evidence>
<evidence type="ECO:0000256" key="1">
    <source>
        <dbReference type="ARBA" id="ARBA00022729"/>
    </source>
</evidence>
<dbReference type="PANTHER" id="PTHR35936">
    <property type="entry name" value="MEMBRANE-BOUND LYTIC MUREIN TRANSGLYCOSYLASE F"/>
    <property type="match status" value="1"/>
</dbReference>
<evidence type="ECO:0000256" key="2">
    <source>
        <dbReference type="SAM" id="SignalP"/>
    </source>
</evidence>
<evidence type="ECO:0000313" key="5">
    <source>
        <dbReference type="Proteomes" id="UP001469365"/>
    </source>
</evidence>
<keyword evidence="5" id="KW-1185">Reference proteome</keyword>
<dbReference type="SUPFAM" id="SSF53850">
    <property type="entry name" value="Periplasmic binding protein-like II"/>
    <property type="match status" value="1"/>
</dbReference>
<gene>
    <name evidence="4" type="ORF">WMW72_11110</name>
</gene>
<evidence type="ECO:0000313" key="4">
    <source>
        <dbReference type="EMBL" id="MEK8128454.1"/>
    </source>
</evidence>
<dbReference type="Proteomes" id="UP001469365">
    <property type="component" value="Unassembled WGS sequence"/>
</dbReference>
<organism evidence="4 5">
    <name type="scientific">Paenibacillus filicis</name>
    <dbReference type="NCBI Taxonomy" id="669464"/>
    <lineage>
        <taxon>Bacteria</taxon>
        <taxon>Bacillati</taxon>
        <taxon>Bacillota</taxon>
        <taxon>Bacilli</taxon>
        <taxon>Bacillales</taxon>
        <taxon>Paenibacillaceae</taxon>
        <taxon>Paenibacillus</taxon>
    </lineage>
</organism>
<feature type="signal peptide" evidence="2">
    <location>
        <begin position="1"/>
        <end position="19"/>
    </location>
</feature>
<protein>
    <submittedName>
        <fullName evidence="4">Transporter substrate-binding domain-containing protein</fullName>
    </submittedName>
</protein>
<dbReference type="PANTHER" id="PTHR35936:SF17">
    <property type="entry name" value="ARGININE-BINDING EXTRACELLULAR PROTEIN ARTP"/>
    <property type="match status" value="1"/>
</dbReference>
<dbReference type="EMBL" id="JBBPCC010000006">
    <property type="protein sequence ID" value="MEK8128454.1"/>
    <property type="molecule type" value="Genomic_DNA"/>
</dbReference>
<sequence length="283" mass="31272">MLKPSILVSLLLCSVLLLSACKSQPSPPIAGDGESPTGATETVKINRLEQIKKNGKITVGTSADYPPYEFHREVDKKDTIVGFDIAIAEEIAKELGVTLELKEMKFEGLLAALEAGSIDFAISGMEPTEERKKNADFTKIYYKAIQTVSIRDEDKEKYKTIEDLKGKKVGAQKGTIQETIVKEQLPQSELKAMGKISDLILELKTKKVDALILEKPVATSYMKNKDFVFADVKLTAEDAGSAIAVRKNSPELVEAMNKTIDKLLADKSIYRFVAEANEWVEQK</sequence>
<dbReference type="Pfam" id="PF00497">
    <property type="entry name" value="SBP_bac_3"/>
    <property type="match status" value="1"/>
</dbReference>
<dbReference type="Gene3D" id="3.40.190.10">
    <property type="entry name" value="Periplasmic binding protein-like II"/>
    <property type="match status" value="2"/>
</dbReference>
<feature type="domain" description="Solute-binding protein family 3/N-terminal" evidence="3">
    <location>
        <begin position="56"/>
        <end position="276"/>
    </location>
</feature>
<name>A0ABU9DHW8_9BACL</name>
<reference evidence="4 5" key="1">
    <citation type="submission" date="2024-04" db="EMBL/GenBank/DDBJ databases">
        <title>draft genome sequnece of Paenibacillus filicis.</title>
        <authorList>
            <person name="Kim D.-U."/>
        </authorList>
    </citation>
    <scope>NUCLEOTIDE SEQUENCE [LARGE SCALE GENOMIC DNA]</scope>
    <source>
        <strain evidence="4 5">KACC14197</strain>
    </source>
</reference>
<proteinExistence type="predicted"/>
<accession>A0ABU9DHW8</accession>
<dbReference type="PROSITE" id="PS51257">
    <property type="entry name" value="PROKAR_LIPOPROTEIN"/>
    <property type="match status" value="1"/>
</dbReference>